<accession>A0A5D4KFV2</accession>
<comment type="caution">
    <text evidence="2">The sequence shown here is derived from an EMBL/GenBank/DDBJ whole genome shotgun (WGS) entry which is preliminary data.</text>
</comment>
<dbReference type="AlphaFoldDB" id="A0A5D4KFV2"/>
<dbReference type="EMBL" id="VTEH01000005">
    <property type="protein sequence ID" value="TYR75749.1"/>
    <property type="molecule type" value="Genomic_DNA"/>
</dbReference>
<keyword evidence="1" id="KW-0472">Membrane</keyword>
<dbReference type="Pfam" id="PF18919">
    <property type="entry name" value="DUF5670"/>
    <property type="match status" value="1"/>
</dbReference>
<protein>
    <submittedName>
        <fullName evidence="2">Lmo0937 family membrane protein</fullName>
    </submittedName>
</protein>
<keyword evidence="1" id="KW-1133">Transmembrane helix</keyword>
<evidence type="ECO:0000313" key="2">
    <source>
        <dbReference type="EMBL" id="TYR75749.1"/>
    </source>
</evidence>
<dbReference type="InterPro" id="IPR043727">
    <property type="entry name" value="Lmo0937-like"/>
</dbReference>
<organism evidence="2 3">
    <name type="scientific">Rossellomorea vietnamensis</name>
    <dbReference type="NCBI Taxonomy" id="218284"/>
    <lineage>
        <taxon>Bacteria</taxon>
        <taxon>Bacillati</taxon>
        <taxon>Bacillota</taxon>
        <taxon>Bacilli</taxon>
        <taxon>Bacillales</taxon>
        <taxon>Bacillaceae</taxon>
        <taxon>Rossellomorea</taxon>
    </lineage>
</organism>
<gene>
    <name evidence="2" type="ORF">FZC79_08990</name>
</gene>
<feature type="transmembrane region" description="Helical" evidence="1">
    <location>
        <begin position="6"/>
        <end position="39"/>
    </location>
</feature>
<name>A0A5D4KFV2_9BACI</name>
<evidence type="ECO:0000313" key="3">
    <source>
        <dbReference type="Proteomes" id="UP000323317"/>
    </source>
</evidence>
<keyword evidence="1" id="KW-0812">Transmembrane</keyword>
<evidence type="ECO:0000256" key="1">
    <source>
        <dbReference type="SAM" id="Phobius"/>
    </source>
</evidence>
<dbReference type="Proteomes" id="UP000323317">
    <property type="component" value="Unassembled WGS sequence"/>
</dbReference>
<dbReference type="NCBIfam" id="NF033488">
    <property type="entry name" value="lmo0937_fam_TM"/>
    <property type="match status" value="1"/>
</dbReference>
<dbReference type="RefSeq" id="WP_148946496.1">
    <property type="nucleotide sequence ID" value="NZ_VTEH01000005.1"/>
</dbReference>
<proteinExistence type="predicted"/>
<sequence>MLWTIIGILIALWLLGLLFEIAGGIIHILLIIAVIVLVYKLVIKRGKR</sequence>
<reference evidence="2 3" key="1">
    <citation type="submission" date="2019-08" db="EMBL/GenBank/DDBJ databases">
        <title>Bacillus genomes from the desert of Cuatro Cienegas, Coahuila.</title>
        <authorList>
            <person name="Olmedo-Alvarez G."/>
        </authorList>
    </citation>
    <scope>NUCLEOTIDE SEQUENCE [LARGE SCALE GENOMIC DNA]</scope>
    <source>
        <strain evidence="2 3">CH40_1T</strain>
    </source>
</reference>